<dbReference type="Pfam" id="PF00583">
    <property type="entry name" value="Acetyltransf_1"/>
    <property type="match status" value="1"/>
</dbReference>
<dbReference type="GO" id="GO:0016747">
    <property type="term" value="F:acyltransferase activity, transferring groups other than amino-acyl groups"/>
    <property type="evidence" value="ECO:0007669"/>
    <property type="project" value="InterPro"/>
</dbReference>
<keyword evidence="3" id="KW-1185">Reference proteome</keyword>
<organism evidence="2 3">
    <name type="scientific">Micromonospora cremea</name>
    <dbReference type="NCBI Taxonomy" id="709881"/>
    <lineage>
        <taxon>Bacteria</taxon>
        <taxon>Bacillati</taxon>
        <taxon>Actinomycetota</taxon>
        <taxon>Actinomycetes</taxon>
        <taxon>Micromonosporales</taxon>
        <taxon>Micromonosporaceae</taxon>
        <taxon>Micromonospora</taxon>
    </lineage>
</organism>
<keyword evidence="2" id="KW-0808">Transferase</keyword>
<feature type="domain" description="N-acetyltransferase" evidence="1">
    <location>
        <begin position="25"/>
        <end position="168"/>
    </location>
</feature>
<gene>
    <name evidence="2" type="ORF">SAMN04489832_7310</name>
</gene>
<dbReference type="Gene3D" id="3.40.630.30">
    <property type="match status" value="1"/>
</dbReference>
<dbReference type="SUPFAM" id="SSF55729">
    <property type="entry name" value="Acyl-CoA N-acyltransferases (Nat)"/>
    <property type="match status" value="1"/>
</dbReference>
<dbReference type="InterPro" id="IPR016181">
    <property type="entry name" value="Acyl_CoA_acyltransferase"/>
</dbReference>
<dbReference type="Proteomes" id="UP000185124">
    <property type="component" value="Unassembled WGS sequence"/>
</dbReference>
<dbReference type="PROSITE" id="PS51186">
    <property type="entry name" value="GNAT"/>
    <property type="match status" value="1"/>
</dbReference>
<evidence type="ECO:0000259" key="1">
    <source>
        <dbReference type="PROSITE" id="PS51186"/>
    </source>
</evidence>
<evidence type="ECO:0000313" key="3">
    <source>
        <dbReference type="Proteomes" id="UP000185124"/>
    </source>
</evidence>
<accession>A0A1N6BF41</accession>
<sequence length="168" mass="19027">MARVVTYLEMNNAKDLRPGKVVPELLLRRVDGGLPLVRATNAQVGAPYGWRSASRTNEEWRELMRCRPLRQYWFITLKGETVGVANLEPQPDGDVEITTFGLLPEYVGRGLGGHALTLTIRQAWDSEAVESPAVRRVWLHTCSLDHPNALRNYQRRGLTAYRTEVEAE</sequence>
<dbReference type="RefSeq" id="WP_074318722.1">
    <property type="nucleotide sequence ID" value="NZ_FSQT01000002.1"/>
</dbReference>
<dbReference type="CDD" id="cd04301">
    <property type="entry name" value="NAT_SF"/>
    <property type="match status" value="1"/>
</dbReference>
<name>A0A1N6BF41_9ACTN</name>
<evidence type="ECO:0000313" key="2">
    <source>
        <dbReference type="EMBL" id="SIN44664.1"/>
    </source>
</evidence>
<protein>
    <submittedName>
        <fullName evidence="2">Acetyltransferase (GNAT) family protein</fullName>
    </submittedName>
</protein>
<dbReference type="InterPro" id="IPR000182">
    <property type="entry name" value="GNAT_dom"/>
</dbReference>
<proteinExistence type="predicted"/>
<dbReference type="EMBL" id="FSQT01000002">
    <property type="protein sequence ID" value="SIN44664.1"/>
    <property type="molecule type" value="Genomic_DNA"/>
</dbReference>
<reference evidence="3" key="1">
    <citation type="submission" date="2016-12" db="EMBL/GenBank/DDBJ databases">
        <authorList>
            <person name="Varghese N."/>
            <person name="Submissions S."/>
        </authorList>
    </citation>
    <scope>NUCLEOTIDE SEQUENCE [LARGE SCALE GENOMIC DNA]</scope>
    <source>
        <strain evidence="3">DSM 45599</strain>
    </source>
</reference>
<dbReference type="AlphaFoldDB" id="A0A1N6BF41"/>
<dbReference type="OrthoDB" id="275336at2"/>
<dbReference type="STRING" id="709881.SAMN04489832_7310"/>